<proteinExistence type="predicted"/>
<protein>
    <recommendedName>
        <fullName evidence="3">Transposase</fullName>
    </recommendedName>
</protein>
<evidence type="ECO:0008006" key="3">
    <source>
        <dbReference type="Google" id="ProtNLM"/>
    </source>
</evidence>
<organism evidence="1 2">
    <name type="scientific">Oceanobacillus aidingensis</name>
    <dbReference type="NCBI Taxonomy" id="645964"/>
    <lineage>
        <taxon>Bacteria</taxon>
        <taxon>Bacillati</taxon>
        <taxon>Bacillota</taxon>
        <taxon>Bacilli</taxon>
        <taxon>Bacillales</taxon>
        <taxon>Bacillaceae</taxon>
        <taxon>Oceanobacillus</taxon>
    </lineage>
</organism>
<dbReference type="Proteomes" id="UP001595988">
    <property type="component" value="Unassembled WGS sequence"/>
</dbReference>
<keyword evidence="2" id="KW-1185">Reference proteome</keyword>
<comment type="caution">
    <text evidence="1">The sequence shown here is derived from an EMBL/GenBank/DDBJ whole genome shotgun (WGS) entry which is preliminary data.</text>
</comment>
<evidence type="ECO:0000313" key="1">
    <source>
        <dbReference type="EMBL" id="MFC4663497.1"/>
    </source>
</evidence>
<evidence type="ECO:0000313" key="2">
    <source>
        <dbReference type="Proteomes" id="UP001595988"/>
    </source>
</evidence>
<reference evidence="2" key="1">
    <citation type="journal article" date="2019" name="Int. J. Syst. Evol. Microbiol.">
        <title>The Global Catalogue of Microorganisms (GCM) 10K type strain sequencing project: providing services to taxonomists for standard genome sequencing and annotation.</title>
        <authorList>
            <consortium name="The Broad Institute Genomics Platform"/>
            <consortium name="The Broad Institute Genome Sequencing Center for Infectious Disease"/>
            <person name="Wu L."/>
            <person name="Ma J."/>
        </authorList>
    </citation>
    <scope>NUCLEOTIDE SEQUENCE [LARGE SCALE GENOMIC DNA]</scope>
    <source>
        <strain evidence="2">CCUG 37257</strain>
    </source>
</reference>
<accession>A0ABV9K0U0</accession>
<sequence>MEKMVAILKKGYGPSSPISRNNLCIYPTTPSRISCKEDVSGVSKSGYYEWIDRLVSDQSKCKQKLIAQIKRIFIASKKKIWKF</sequence>
<dbReference type="EMBL" id="JBHSFT010000040">
    <property type="protein sequence ID" value="MFC4663497.1"/>
    <property type="molecule type" value="Genomic_DNA"/>
</dbReference>
<gene>
    <name evidence="1" type="ORF">ACFO3P_15060</name>
</gene>
<name>A0ABV9K0U0_9BACI</name>